<dbReference type="PANTHER" id="PTHR31009">
    <property type="entry name" value="S-ADENOSYL-L-METHIONINE:CARBOXYL METHYLTRANSFERASE FAMILY PROTEIN"/>
    <property type="match status" value="1"/>
</dbReference>
<sequence length="141" mass="15914">MLEFQVFFSDHIATGVPGSFHGQLFPKSSLHFVHSSYVAHWLSKVLEQVVDKNSPVWNKGNIYYMTSPDEIVDAYAARWNGSGDNHASHPKWDPSSRIPNGIMFDFLGSTLMEIAKEGLSSEKEMDAFNILTYNTTPKEIM</sequence>
<dbReference type="Proteomes" id="UP000290289">
    <property type="component" value="Chromosome 16"/>
</dbReference>
<dbReference type="InterPro" id="IPR005299">
    <property type="entry name" value="MeTrfase_7"/>
</dbReference>
<dbReference type="Pfam" id="PF03492">
    <property type="entry name" value="Methyltransf_7"/>
    <property type="match status" value="1"/>
</dbReference>
<dbReference type="SUPFAM" id="SSF53335">
    <property type="entry name" value="S-adenosyl-L-methionine-dependent methyltransferases"/>
    <property type="match status" value="1"/>
</dbReference>
<organism evidence="1 2">
    <name type="scientific">Malus domestica</name>
    <name type="common">Apple</name>
    <name type="synonym">Pyrus malus</name>
    <dbReference type="NCBI Taxonomy" id="3750"/>
    <lineage>
        <taxon>Eukaryota</taxon>
        <taxon>Viridiplantae</taxon>
        <taxon>Streptophyta</taxon>
        <taxon>Embryophyta</taxon>
        <taxon>Tracheophyta</taxon>
        <taxon>Spermatophyta</taxon>
        <taxon>Magnoliopsida</taxon>
        <taxon>eudicotyledons</taxon>
        <taxon>Gunneridae</taxon>
        <taxon>Pentapetalae</taxon>
        <taxon>rosids</taxon>
        <taxon>fabids</taxon>
        <taxon>Rosales</taxon>
        <taxon>Rosaceae</taxon>
        <taxon>Amygdaloideae</taxon>
        <taxon>Maleae</taxon>
        <taxon>Malus</taxon>
    </lineage>
</organism>
<evidence type="ECO:0000313" key="1">
    <source>
        <dbReference type="EMBL" id="RXH70443.1"/>
    </source>
</evidence>
<name>A0A498HNF4_MALDO</name>
<dbReference type="GO" id="GO:0008168">
    <property type="term" value="F:methyltransferase activity"/>
    <property type="evidence" value="ECO:0007669"/>
    <property type="project" value="InterPro"/>
</dbReference>
<dbReference type="InterPro" id="IPR029063">
    <property type="entry name" value="SAM-dependent_MTases_sf"/>
</dbReference>
<proteinExistence type="predicted"/>
<gene>
    <name evidence="1" type="ORF">DVH24_007699</name>
</gene>
<protein>
    <submittedName>
        <fullName evidence="1">Uncharacterized protein</fullName>
    </submittedName>
</protein>
<keyword evidence="2" id="KW-1185">Reference proteome</keyword>
<evidence type="ECO:0000313" key="2">
    <source>
        <dbReference type="Proteomes" id="UP000290289"/>
    </source>
</evidence>
<dbReference type="AlphaFoldDB" id="A0A498HNF4"/>
<dbReference type="Gene3D" id="3.40.50.150">
    <property type="entry name" value="Vaccinia Virus protein VP39"/>
    <property type="match status" value="1"/>
</dbReference>
<comment type="caution">
    <text evidence="1">The sequence shown here is derived from an EMBL/GenBank/DDBJ whole genome shotgun (WGS) entry which is preliminary data.</text>
</comment>
<reference evidence="1 2" key="1">
    <citation type="submission" date="2018-10" db="EMBL/GenBank/DDBJ databases">
        <title>A high-quality apple genome assembly.</title>
        <authorList>
            <person name="Hu J."/>
        </authorList>
    </citation>
    <scope>NUCLEOTIDE SEQUENCE [LARGE SCALE GENOMIC DNA]</scope>
    <source>
        <strain evidence="2">cv. HFTH1</strain>
        <tissue evidence="1">Young leaf</tissue>
    </source>
</reference>
<dbReference type="EMBL" id="RDQH01000342">
    <property type="protein sequence ID" value="RXH70443.1"/>
    <property type="molecule type" value="Genomic_DNA"/>
</dbReference>
<accession>A0A498HNF4</accession>